<dbReference type="EMBL" id="ABEU02000019">
    <property type="protein sequence ID" value="PNR34279.1"/>
    <property type="molecule type" value="Genomic_DNA"/>
</dbReference>
<accession>A0A2K1IYC6</accession>
<gene>
    <name evidence="1" type="ORF">PHYPA_024096</name>
</gene>
<dbReference type="InParanoid" id="A0A2K1IYC6"/>
<protein>
    <submittedName>
        <fullName evidence="1 2">Uncharacterized protein</fullName>
    </submittedName>
</protein>
<reference evidence="1 3" key="1">
    <citation type="journal article" date="2008" name="Science">
        <title>The Physcomitrella genome reveals evolutionary insights into the conquest of land by plants.</title>
        <authorList>
            <person name="Rensing S."/>
            <person name="Lang D."/>
            <person name="Zimmer A."/>
            <person name="Terry A."/>
            <person name="Salamov A."/>
            <person name="Shapiro H."/>
            <person name="Nishiyama T."/>
            <person name="Perroud P.-F."/>
            <person name="Lindquist E."/>
            <person name="Kamisugi Y."/>
            <person name="Tanahashi T."/>
            <person name="Sakakibara K."/>
            <person name="Fujita T."/>
            <person name="Oishi K."/>
            <person name="Shin-I T."/>
            <person name="Kuroki Y."/>
            <person name="Toyoda A."/>
            <person name="Suzuki Y."/>
            <person name="Hashimoto A."/>
            <person name="Yamaguchi K."/>
            <person name="Sugano A."/>
            <person name="Kohara Y."/>
            <person name="Fujiyama A."/>
            <person name="Anterola A."/>
            <person name="Aoki S."/>
            <person name="Ashton N."/>
            <person name="Barbazuk W.B."/>
            <person name="Barker E."/>
            <person name="Bennetzen J."/>
            <person name="Bezanilla M."/>
            <person name="Blankenship R."/>
            <person name="Cho S.H."/>
            <person name="Dutcher S."/>
            <person name="Estelle M."/>
            <person name="Fawcett J.A."/>
            <person name="Gundlach H."/>
            <person name="Hanada K."/>
            <person name="Heyl A."/>
            <person name="Hicks K.A."/>
            <person name="Hugh J."/>
            <person name="Lohr M."/>
            <person name="Mayer K."/>
            <person name="Melkozernov A."/>
            <person name="Murata T."/>
            <person name="Nelson D."/>
            <person name="Pils B."/>
            <person name="Prigge M."/>
            <person name="Reiss B."/>
            <person name="Renner T."/>
            <person name="Rombauts S."/>
            <person name="Rushton P."/>
            <person name="Sanderfoot A."/>
            <person name="Schween G."/>
            <person name="Shiu S.-H."/>
            <person name="Stueber K."/>
            <person name="Theodoulou F.L."/>
            <person name="Tu H."/>
            <person name="Van de Peer Y."/>
            <person name="Verrier P.J."/>
            <person name="Waters E."/>
            <person name="Wood A."/>
            <person name="Yang L."/>
            <person name="Cove D."/>
            <person name="Cuming A."/>
            <person name="Hasebe M."/>
            <person name="Lucas S."/>
            <person name="Mishler D.B."/>
            <person name="Reski R."/>
            <person name="Grigoriev I."/>
            <person name="Quatrano R.S."/>
            <person name="Boore J.L."/>
        </authorList>
    </citation>
    <scope>NUCLEOTIDE SEQUENCE [LARGE SCALE GENOMIC DNA]</scope>
    <source>
        <strain evidence="2 3">cv. Gransden 2004</strain>
    </source>
</reference>
<evidence type="ECO:0000313" key="2">
    <source>
        <dbReference type="EnsemblPlants" id="Pp3c19_13850V3.1"/>
    </source>
</evidence>
<evidence type="ECO:0000313" key="1">
    <source>
        <dbReference type="EMBL" id="PNR34279.1"/>
    </source>
</evidence>
<dbReference type="AlphaFoldDB" id="A0A2K1IYC6"/>
<name>A0A2K1IYC6_PHYPA</name>
<proteinExistence type="predicted"/>
<dbReference type="Gramene" id="Pp3c19_13850V3.1">
    <property type="protein sequence ID" value="Pp3c19_13850V3.1"/>
    <property type="gene ID" value="Pp3c19_13850"/>
</dbReference>
<dbReference type="EnsemblPlants" id="Pp3c19_13850V3.1">
    <property type="protein sequence ID" value="Pp3c19_13850V3.1"/>
    <property type="gene ID" value="Pp3c19_13850"/>
</dbReference>
<reference evidence="1 3" key="2">
    <citation type="journal article" date="2018" name="Plant J.">
        <title>The Physcomitrella patens chromosome-scale assembly reveals moss genome structure and evolution.</title>
        <authorList>
            <person name="Lang D."/>
            <person name="Ullrich K.K."/>
            <person name="Murat F."/>
            <person name="Fuchs J."/>
            <person name="Jenkins J."/>
            <person name="Haas F.B."/>
            <person name="Piednoel M."/>
            <person name="Gundlach H."/>
            <person name="Van Bel M."/>
            <person name="Meyberg R."/>
            <person name="Vives C."/>
            <person name="Morata J."/>
            <person name="Symeonidi A."/>
            <person name="Hiss M."/>
            <person name="Muchero W."/>
            <person name="Kamisugi Y."/>
            <person name="Saleh O."/>
            <person name="Blanc G."/>
            <person name="Decker E.L."/>
            <person name="van Gessel N."/>
            <person name="Grimwood J."/>
            <person name="Hayes R.D."/>
            <person name="Graham S.W."/>
            <person name="Gunter L.E."/>
            <person name="McDaniel S.F."/>
            <person name="Hoernstein S.N.W."/>
            <person name="Larsson A."/>
            <person name="Li F.W."/>
            <person name="Perroud P.F."/>
            <person name="Phillips J."/>
            <person name="Ranjan P."/>
            <person name="Rokshar D.S."/>
            <person name="Rothfels C.J."/>
            <person name="Schneider L."/>
            <person name="Shu S."/>
            <person name="Stevenson D.W."/>
            <person name="Thummler F."/>
            <person name="Tillich M."/>
            <person name="Villarreal Aguilar J.C."/>
            <person name="Widiez T."/>
            <person name="Wong G.K."/>
            <person name="Wymore A."/>
            <person name="Zhang Y."/>
            <person name="Zimmer A.D."/>
            <person name="Quatrano R.S."/>
            <person name="Mayer K.F.X."/>
            <person name="Goodstein D."/>
            <person name="Casacuberta J.M."/>
            <person name="Vandepoele K."/>
            <person name="Reski R."/>
            <person name="Cuming A.C."/>
            <person name="Tuskan G.A."/>
            <person name="Maumus F."/>
            <person name="Salse J."/>
            <person name="Schmutz J."/>
            <person name="Rensing S.A."/>
        </authorList>
    </citation>
    <scope>NUCLEOTIDE SEQUENCE [LARGE SCALE GENOMIC DNA]</scope>
    <source>
        <strain evidence="2 3">cv. Gransden 2004</strain>
    </source>
</reference>
<dbReference type="Proteomes" id="UP000006727">
    <property type="component" value="Chromosome 19"/>
</dbReference>
<evidence type="ECO:0000313" key="3">
    <source>
        <dbReference type="Proteomes" id="UP000006727"/>
    </source>
</evidence>
<reference evidence="2" key="3">
    <citation type="submission" date="2020-12" db="UniProtKB">
        <authorList>
            <consortium name="EnsemblPlants"/>
        </authorList>
    </citation>
    <scope>IDENTIFICATION</scope>
</reference>
<keyword evidence="3" id="KW-1185">Reference proteome</keyword>
<organism evidence="1">
    <name type="scientific">Physcomitrium patens</name>
    <name type="common">Spreading-leaved earth moss</name>
    <name type="synonym">Physcomitrella patens</name>
    <dbReference type="NCBI Taxonomy" id="3218"/>
    <lineage>
        <taxon>Eukaryota</taxon>
        <taxon>Viridiplantae</taxon>
        <taxon>Streptophyta</taxon>
        <taxon>Embryophyta</taxon>
        <taxon>Bryophyta</taxon>
        <taxon>Bryophytina</taxon>
        <taxon>Bryopsida</taxon>
        <taxon>Funariidae</taxon>
        <taxon>Funariales</taxon>
        <taxon>Funariaceae</taxon>
        <taxon>Physcomitrium</taxon>
    </lineage>
</organism>
<sequence>MDELVVTLIDHGSEINLMSKDFYMKKRILEDNEKIIGIYEQNGLEDPLKLMASIGLGNDDKIISIHLREVYDMIESFQVPEIIVEIKYKTVNKKIKPVARPLPENSKEQIREVLRKKSLKNPRNIGHKFTKETFEELKISSNGSMNKVKKYLDANYLDLIKGIYTLFLYKIYYKWP</sequence>